<reference evidence="4 5" key="1">
    <citation type="journal article" date="2016" name="Front. Microbiol.">
        <title>Comparative Genomic Analysis Reveals a Diverse Repertoire of Genes Involved in Prokaryote-Eukaryote Interactions within the Pseudovibrio Genus.</title>
        <authorList>
            <person name="Romano S."/>
            <person name="Fernandez-Guerra A."/>
            <person name="Reen F.J."/>
            <person name="Glockner F.O."/>
            <person name="Crowley S.P."/>
            <person name="O'Sullivan O."/>
            <person name="Cotter P.D."/>
            <person name="Adams C."/>
            <person name="Dobson A.D."/>
            <person name="O'Gara F."/>
        </authorList>
    </citation>
    <scope>NUCLEOTIDE SEQUENCE [LARGE SCALE GENOMIC DNA]</scope>
    <source>
        <strain evidence="4 5">Ad2</strain>
    </source>
</reference>
<evidence type="ECO:0000256" key="1">
    <source>
        <dbReference type="SAM" id="Phobius"/>
    </source>
</evidence>
<dbReference type="RefSeq" id="WP_068006664.1">
    <property type="nucleotide sequence ID" value="NZ_FOFM01000006.1"/>
</dbReference>
<dbReference type="STRING" id="989403.SAMN05421798_106294"/>
<feature type="transmembrane region" description="Helical" evidence="1">
    <location>
        <begin position="82"/>
        <end position="100"/>
    </location>
</feature>
<dbReference type="Pfam" id="PF07290">
    <property type="entry name" value="YqiJ_OB"/>
    <property type="match status" value="1"/>
</dbReference>
<feature type="domain" description="Inner membrane protein YqiJ OB-fold" evidence="2">
    <location>
        <begin position="153"/>
        <end position="215"/>
    </location>
</feature>
<keyword evidence="1" id="KW-0472">Membrane</keyword>
<comment type="caution">
    <text evidence="4">The sequence shown here is derived from an EMBL/GenBank/DDBJ whole genome shotgun (WGS) entry which is preliminary data.</text>
</comment>
<keyword evidence="1" id="KW-1133">Transmembrane helix</keyword>
<feature type="transmembrane region" description="Helical" evidence="1">
    <location>
        <begin position="112"/>
        <end position="130"/>
    </location>
</feature>
<name>A0A165XQV7_9HYPH</name>
<dbReference type="InterPro" id="IPR048376">
    <property type="entry name" value="YqiJ_N"/>
</dbReference>
<evidence type="ECO:0000259" key="3">
    <source>
        <dbReference type="Pfam" id="PF21001"/>
    </source>
</evidence>
<evidence type="ECO:0000313" key="5">
    <source>
        <dbReference type="Proteomes" id="UP000076577"/>
    </source>
</evidence>
<proteinExistence type="predicted"/>
<sequence length="231" mass="24840">MSELIFSGETYLFTLAIFVMLALALLEVVSMIFGLSLSGLADEFLPDMEMDADIDSDIAVGATGLGPVEGFLAWLAIGKVPLIILLIILLTSFGIFGILLQYAAKTLLTTPLPFWIAVLPVTITALWFTGKTGHALARVMPKEETDARSRDALIGEVAVLTLGNATTKLQAEARVTDIYGTRHYVHVIPDTPETTLMQGDEVLLVGLNGSLFTAIPNPHSNLSPREDTLAN</sequence>
<dbReference type="InterPro" id="IPR010840">
    <property type="entry name" value="YqiJ_OB"/>
</dbReference>
<dbReference type="AlphaFoldDB" id="A0A165XQV7"/>
<dbReference type="EMBL" id="LMCB01000024">
    <property type="protein sequence ID" value="KZL17953.1"/>
    <property type="molecule type" value="Genomic_DNA"/>
</dbReference>
<protein>
    <submittedName>
        <fullName evidence="4">Inner membrane protein YqiJ</fullName>
    </submittedName>
</protein>
<feature type="domain" description="Inner membrane protein YqiJ N-terminal" evidence="3">
    <location>
        <begin position="11"/>
        <end position="129"/>
    </location>
</feature>
<keyword evidence="1" id="KW-0812">Transmembrane</keyword>
<dbReference type="PATRIC" id="fig|989403.3.peg.2881"/>
<organism evidence="4 5">
    <name type="scientific">Pseudovibrio axinellae</name>
    <dbReference type="NCBI Taxonomy" id="989403"/>
    <lineage>
        <taxon>Bacteria</taxon>
        <taxon>Pseudomonadati</taxon>
        <taxon>Pseudomonadota</taxon>
        <taxon>Alphaproteobacteria</taxon>
        <taxon>Hyphomicrobiales</taxon>
        <taxon>Stappiaceae</taxon>
        <taxon>Pseudovibrio</taxon>
    </lineage>
</organism>
<feature type="transmembrane region" description="Helical" evidence="1">
    <location>
        <begin position="58"/>
        <end position="77"/>
    </location>
</feature>
<keyword evidence="5" id="KW-1185">Reference proteome</keyword>
<dbReference type="Proteomes" id="UP000076577">
    <property type="component" value="Unassembled WGS sequence"/>
</dbReference>
<evidence type="ECO:0000313" key="4">
    <source>
        <dbReference type="EMBL" id="KZL17953.1"/>
    </source>
</evidence>
<accession>A0A165XQV7</accession>
<dbReference type="Pfam" id="PF21001">
    <property type="entry name" value="YqiJ_N"/>
    <property type="match status" value="1"/>
</dbReference>
<gene>
    <name evidence="4" type="primary">yqiJ</name>
    <name evidence="4" type="ORF">PsAD2_02686</name>
</gene>
<feature type="transmembrane region" description="Helical" evidence="1">
    <location>
        <begin position="12"/>
        <end position="38"/>
    </location>
</feature>
<evidence type="ECO:0000259" key="2">
    <source>
        <dbReference type="Pfam" id="PF07290"/>
    </source>
</evidence>